<dbReference type="EMBL" id="PXYW01000007">
    <property type="protein sequence ID" value="PSR34735.1"/>
    <property type="molecule type" value="Genomic_DNA"/>
</dbReference>
<protein>
    <submittedName>
        <fullName evidence="4">Transcription repressor NadR</fullName>
    </submittedName>
</protein>
<evidence type="ECO:0000259" key="3">
    <source>
        <dbReference type="Pfam" id="PF08279"/>
    </source>
</evidence>
<feature type="domain" description="3H" evidence="2">
    <location>
        <begin position="75"/>
        <end position="168"/>
    </location>
</feature>
<dbReference type="PANTHER" id="PTHR40068">
    <property type="entry name" value="TRANSCRIPTION REPRESSOR NIAR-RELATED"/>
    <property type="match status" value="1"/>
</dbReference>
<dbReference type="InterPro" id="IPR035922">
    <property type="entry name" value="3H_dom_sf"/>
</dbReference>
<evidence type="ECO:0000259" key="2">
    <source>
        <dbReference type="Pfam" id="PF02829"/>
    </source>
</evidence>
<dbReference type="InterPro" id="IPR036388">
    <property type="entry name" value="WH-like_DNA-bd_sf"/>
</dbReference>
<feature type="domain" description="Helix-turn-helix type 11" evidence="3">
    <location>
        <begin position="8"/>
        <end position="60"/>
    </location>
</feature>
<evidence type="ECO:0000313" key="4">
    <source>
        <dbReference type="EMBL" id="PSR34735.1"/>
    </source>
</evidence>
<dbReference type="Gene3D" id="1.10.10.10">
    <property type="entry name" value="Winged helix-like DNA-binding domain superfamily/Winged helix DNA-binding domain"/>
    <property type="match status" value="1"/>
</dbReference>
<feature type="binding site" evidence="1">
    <location>
        <position position="86"/>
    </location>
    <ligand>
        <name>Ni(2+)</name>
        <dbReference type="ChEBI" id="CHEBI:49786"/>
    </ligand>
</feature>
<feature type="binding site" evidence="1">
    <location>
        <position position="145"/>
    </location>
    <ligand>
        <name>Ni(2+)</name>
        <dbReference type="ChEBI" id="CHEBI:49786"/>
    </ligand>
</feature>
<dbReference type="InterPro" id="IPR036390">
    <property type="entry name" value="WH_DNA-bd_sf"/>
</dbReference>
<gene>
    <name evidence="4" type="ORF">C7B46_04690</name>
</gene>
<organism evidence="4 5">
    <name type="scientific">Sulfobacillus benefaciens</name>
    <dbReference type="NCBI Taxonomy" id="453960"/>
    <lineage>
        <taxon>Bacteria</taxon>
        <taxon>Bacillati</taxon>
        <taxon>Bacillota</taxon>
        <taxon>Clostridia</taxon>
        <taxon>Eubacteriales</taxon>
        <taxon>Clostridiales Family XVII. Incertae Sedis</taxon>
        <taxon>Sulfobacillus</taxon>
    </lineage>
</organism>
<dbReference type="InterPro" id="IPR013196">
    <property type="entry name" value="HTH_11"/>
</dbReference>
<comment type="caution">
    <text evidence="4">The sequence shown here is derived from an EMBL/GenBank/DDBJ whole genome shotgun (WGS) entry which is preliminary data.</text>
</comment>
<dbReference type="InterPro" id="IPR026043">
    <property type="entry name" value="NadR"/>
</dbReference>
<reference evidence="4 5" key="1">
    <citation type="journal article" date="2014" name="BMC Genomics">
        <title>Comparison of environmental and isolate Sulfobacillus genomes reveals diverse carbon, sulfur, nitrogen, and hydrogen metabolisms.</title>
        <authorList>
            <person name="Justice N.B."/>
            <person name="Norman A."/>
            <person name="Brown C.T."/>
            <person name="Singh A."/>
            <person name="Thomas B.C."/>
            <person name="Banfield J.F."/>
        </authorList>
    </citation>
    <scope>NUCLEOTIDE SEQUENCE [LARGE SCALE GENOMIC DNA]</scope>
    <source>
        <strain evidence="4">AMDSBA4</strain>
    </source>
</reference>
<sequence>MNRDREQRQERILNLLHERREPIRGEDLALKLGVTRQVVVHEIALLRAGGHPIVATPQGYYLASTPNNVKTTLLSVRHTPEQTPAELYTLIDHGLIVHNVTVEHPIYGELTGTLHLRSRHDVQQFLTLVAEAKISLLSELTQGYHFHTVEFENYDDVDRAIEELRAKHIEVLS</sequence>
<keyword evidence="1" id="KW-0533">Nickel</keyword>
<dbReference type="Pfam" id="PF02829">
    <property type="entry name" value="3H"/>
    <property type="match status" value="1"/>
</dbReference>
<dbReference type="PANTHER" id="PTHR40068:SF1">
    <property type="entry name" value="TRANSCRIPTION REPRESSOR NIAR-RELATED"/>
    <property type="match status" value="1"/>
</dbReference>
<evidence type="ECO:0000313" key="5">
    <source>
        <dbReference type="Proteomes" id="UP000242972"/>
    </source>
</evidence>
<dbReference type="Gene3D" id="3.30.1340.20">
    <property type="entry name" value="3H domain"/>
    <property type="match status" value="1"/>
</dbReference>
<evidence type="ECO:0000256" key="1">
    <source>
        <dbReference type="PIRSR" id="PIRSR037847-1"/>
    </source>
</evidence>
<dbReference type="Pfam" id="PF08279">
    <property type="entry name" value="HTH_11"/>
    <property type="match status" value="1"/>
</dbReference>
<name>A0A2T2XJS2_9FIRM</name>
<dbReference type="PIRSF" id="PIRSF037847">
    <property type="entry name" value="NiaR"/>
    <property type="match status" value="1"/>
</dbReference>
<dbReference type="Proteomes" id="UP000242972">
    <property type="component" value="Unassembled WGS sequence"/>
</dbReference>
<dbReference type="SUPFAM" id="SSF46785">
    <property type="entry name" value="Winged helix' DNA-binding domain"/>
    <property type="match status" value="1"/>
</dbReference>
<feature type="binding site" evidence="1">
    <location>
        <position position="147"/>
    </location>
    <ligand>
        <name>Ni(2+)</name>
        <dbReference type="ChEBI" id="CHEBI:49786"/>
    </ligand>
</feature>
<dbReference type="GO" id="GO:0046872">
    <property type="term" value="F:metal ion binding"/>
    <property type="evidence" value="ECO:0007669"/>
    <property type="project" value="UniProtKB-KW"/>
</dbReference>
<dbReference type="InterPro" id="IPR004173">
    <property type="entry name" value="3H_domain"/>
</dbReference>
<dbReference type="SUPFAM" id="SSF75500">
    <property type="entry name" value="Putative transcriptional regulator TM1602, C-terminal domain"/>
    <property type="match status" value="1"/>
</dbReference>
<feature type="binding site" evidence="1">
    <location>
        <position position="78"/>
    </location>
    <ligand>
        <name>Ni(2+)</name>
        <dbReference type="ChEBI" id="CHEBI:49786"/>
    </ligand>
</feature>
<dbReference type="AlphaFoldDB" id="A0A2T2XJS2"/>
<accession>A0A2T2XJS2</accession>
<keyword evidence="1" id="KW-0479">Metal-binding</keyword>
<proteinExistence type="predicted"/>